<proteinExistence type="predicted"/>
<organism evidence="4 5">
    <name type="scientific">Arthrobacter woluwensis</name>
    <dbReference type="NCBI Taxonomy" id="156980"/>
    <lineage>
        <taxon>Bacteria</taxon>
        <taxon>Bacillati</taxon>
        <taxon>Actinomycetota</taxon>
        <taxon>Actinomycetes</taxon>
        <taxon>Micrococcales</taxon>
        <taxon>Micrococcaceae</taxon>
        <taxon>Arthrobacter</taxon>
    </lineage>
</organism>
<dbReference type="CDD" id="cd04301">
    <property type="entry name" value="NAT_SF"/>
    <property type="match status" value="1"/>
</dbReference>
<keyword evidence="4" id="KW-0689">Ribosomal protein</keyword>
<dbReference type="Proteomes" id="UP000182652">
    <property type="component" value="Unassembled WGS sequence"/>
</dbReference>
<dbReference type="Gene3D" id="3.40.630.30">
    <property type="match status" value="1"/>
</dbReference>
<dbReference type="SUPFAM" id="SSF55729">
    <property type="entry name" value="Acyl-CoA N-acyltransferases (Nat)"/>
    <property type="match status" value="1"/>
</dbReference>
<evidence type="ECO:0000259" key="3">
    <source>
        <dbReference type="PROSITE" id="PS51186"/>
    </source>
</evidence>
<dbReference type="GO" id="GO:0005840">
    <property type="term" value="C:ribosome"/>
    <property type="evidence" value="ECO:0007669"/>
    <property type="project" value="UniProtKB-KW"/>
</dbReference>
<keyword evidence="4" id="KW-0687">Ribonucleoprotein</keyword>
<dbReference type="InterPro" id="IPR000182">
    <property type="entry name" value="GNAT_dom"/>
</dbReference>
<name>A0A1H4M9T8_9MICC</name>
<dbReference type="STRING" id="156980.SAMN04489745_1261"/>
<dbReference type="SMR" id="A0A1H4M9T8"/>
<feature type="domain" description="N-acetyltransferase" evidence="3">
    <location>
        <begin position="20"/>
        <end position="165"/>
    </location>
</feature>
<evidence type="ECO:0000313" key="4">
    <source>
        <dbReference type="EMBL" id="SEB79255.1"/>
    </source>
</evidence>
<dbReference type="EMBL" id="FNSN01000003">
    <property type="protein sequence ID" value="SEB79255.1"/>
    <property type="molecule type" value="Genomic_DNA"/>
</dbReference>
<dbReference type="AlphaFoldDB" id="A0A1H4M9T8"/>
<dbReference type="InterPro" id="IPR006464">
    <property type="entry name" value="AcTrfase_RimI/Ard1"/>
</dbReference>
<dbReference type="PROSITE" id="PS51186">
    <property type="entry name" value="GNAT"/>
    <property type="match status" value="1"/>
</dbReference>
<dbReference type="InterPro" id="IPR016181">
    <property type="entry name" value="Acyl_CoA_acyltransferase"/>
</dbReference>
<reference evidence="4 5" key="1">
    <citation type="submission" date="2016-10" db="EMBL/GenBank/DDBJ databases">
        <authorList>
            <person name="de Groot N.N."/>
        </authorList>
    </citation>
    <scope>NUCLEOTIDE SEQUENCE [LARGE SCALE GENOMIC DNA]</scope>
    <source>
        <strain evidence="4 5">DSM 10495</strain>
    </source>
</reference>
<accession>A0A1H4M9T8</accession>
<protein>
    <submittedName>
        <fullName evidence="4">[SSU ribosomal protein S18P]-alanine acetyltransferase</fullName>
    </submittedName>
</protein>
<evidence type="ECO:0000256" key="2">
    <source>
        <dbReference type="ARBA" id="ARBA00023315"/>
    </source>
</evidence>
<keyword evidence="1 4" id="KW-0808">Transferase</keyword>
<dbReference type="NCBIfam" id="TIGR01575">
    <property type="entry name" value="rimI"/>
    <property type="match status" value="1"/>
</dbReference>
<evidence type="ECO:0000313" key="5">
    <source>
        <dbReference type="Proteomes" id="UP000182652"/>
    </source>
</evidence>
<dbReference type="PANTHER" id="PTHR43877">
    <property type="entry name" value="AMINOALKYLPHOSPHONATE N-ACETYLTRANSFERASE-RELATED-RELATED"/>
    <property type="match status" value="1"/>
</dbReference>
<keyword evidence="5" id="KW-1185">Reference proteome</keyword>
<dbReference type="Pfam" id="PF00583">
    <property type="entry name" value="Acetyltransf_1"/>
    <property type="match status" value="1"/>
</dbReference>
<keyword evidence="2" id="KW-0012">Acyltransferase</keyword>
<gene>
    <name evidence="4" type="ORF">SAMN04489745_1261</name>
</gene>
<evidence type="ECO:0000256" key="1">
    <source>
        <dbReference type="ARBA" id="ARBA00022679"/>
    </source>
</evidence>
<dbReference type="GO" id="GO:0008080">
    <property type="term" value="F:N-acetyltransferase activity"/>
    <property type="evidence" value="ECO:0007669"/>
    <property type="project" value="InterPro"/>
</dbReference>
<dbReference type="InterPro" id="IPR050832">
    <property type="entry name" value="Bact_Acetyltransf"/>
</dbReference>
<sequence>MSGNDESPRRYVVDERDPGFSLRAMTPEDLPVVHGLEERLFPEDAWPLDMFEAELMQRDTREYFVATIGGTVVGYAGLMCIPPIADVQTIAVIPEFEGRGIGSALLRTLLQRAAHGQADDMLLEVREDNPRAQELYRRFGFEQIAVRKNYYKGGVNALIMRRVLDPGPGQAAVQDDGGKS</sequence>